<dbReference type="PANTHER" id="PTHR30287:SF1">
    <property type="entry name" value="INNER MEMBRANE PROTEIN"/>
    <property type="match status" value="1"/>
</dbReference>
<evidence type="ECO:0000313" key="10">
    <source>
        <dbReference type="EMBL" id="MBC8538847.1"/>
    </source>
</evidence>
<gene>
    <name evidence="10" type="ORF">H8693_07855</name>
</gene>
<evidence type="ECO:0000256" key="6">
    <source>
        <dbReference type="SAM" id="Coils"/>
    </source>
</evidence>
<feature type="coiled-coil region" evidence="6">
    <location>
        <begin position="414"/>
        <end position="512"/>
    </location>
</feature>
<dbReference type="PANTHER" id="PTHR30287">
    <property type="entry name" value="MEMBRANE COMPONENT OF PREDICTED ABC SUPERFAMILY METABOLITE UPTAKE TRANSPORTER"/>
    <property type="match status" value="1"/>
</dbReference>
<dbReference type="Pfam" id="PF02687">
    <property type="entry name" value="FtsX"/>
    <property type="match status" value="2"/>
</dbReference>
<feature type="coiled-coil region" evidence="6">
    <location>
        <begin position="229"/>
        <end position="382"/>
    </location>
</feature>
<evidence type="ECO:0000256" key="1">
    <source>
        <dbReference type="ARBA" id="ARBA00004651"/>
    </source>
</evidence>
<dbReference type="Pfam" id="PF12704">
    <property type="entry name" value="MacB_PCD"/>
    <property type="match status" value="1"/>
</dbReference>
<feature type="domain" description="MacB-like periplasmic core" evidence="9">
    <location>
        <begin position="26"/>
        <end position="202"/>
    </location>
</feature>
<evidence type="ECO:0000256" key="3">
    <source>
        <dbReference type="ARBA" id="ARBA00022692"/>
    </source>
</evidence>
<sequence length="1074" mass="117519">MKKALLRDTLREIWHSKGRFLSIFTIILLGVAFFAGLKAAGPDMKKTADAYFRSENLMDLRVVSTLGLDEENLDALSQMEGVAQVDPAYTYDVIMKKGEGESVVRLHSMPGEGGVNQPRLAEGRLPEKSGECVLGRGKFQDEGLSLGDSVTFVSGSGDGLEEVLARDTFTVVGFVDSPAYISFERGSSTIGSGSVAAYCLIPEEDFALEAYTDAYLVLEKEGAAESAYSEEYARQVDDKKAELEALGEEEAQARGDRIRGEAEEKIAEAEQELADAKTEFDREIADGEAELAKARREIDDGRTAMSKAKEEYNRQIAQGESALAEGKKQMDEKKQELTAAQEEWAAQKPQAQAAIQAGEAALAESREKLAQSRKELDALRALLDSGSVPESQRPALEARLSAGEAAYQQGAQELAAGEAELSDRKEEFAAAEKKLEEAQAAIARGETELAAKEKELAAAKTSGKKQLDAAEKELAAAEEEYAAGRKELGKGRAEGQEKIAEGESKLADAQAQLEELAEPKWYTMTREDNPGYGEYTDAADRMNAMAQVFPTLFYFIAAFVCLNTMTRMVDEQRTLIGTYKGLGYAGGAIAGKYLLYAGIASILGSAAGVAIGNVVLPRVVFGAYSIMFTLPPLQIGFYPETAVTSAVLAVLITTLAAYFACRRELAGVPSQLMRPRAPKSGKRVWLEHVGFIWNHLSFTRKVTARNLFRYKKRFLMTVFGIAGSMALLLAGFGLRDSVSNIVTYQFGELYQYGLTIGFETEGADLEKIENEVLSGGEAEEMLFMASKTMDAAHDGKKMSVSLMVPRETDRLPEYIILRNRLTHEAVPFDDSGVLLTEKAAGELGVSAGDSIELREGETQSHAVRVSGIIENYAHHYVYISPDLYGKTFGGEPEYNSALVKTGELTKDQRDAYSSRLLAAGDIGLVNFTEDLMETFSDMIETLSLVVMVLIVSAGALALLILYNLTNINVSERFREIATIKVLGFYDREVLSYVYRENFILAGIGMVLGIFLGMLLHTYIITTVEVNAVMFGRTINPLSFVYSCALTILFALLVNWMMYFKLKKIDMVEALKTVE</sequence>
<keyword evidence="2" id="KW-1003">Cell membrane</keyword>
<evidence type="ECO:0000256" key="4">
    <source>
        <dbReference type="ARBA" id="ARBA00022989"/>
    </source>
</evidence>
<organism evidence="10 11">
    <name type="scientific">Guopingia tenuis</name>
    <dbReference type="NCBI Taxonomy" id="2763656"/>
    <lineage>
        <taxon>Bacteria</taxon>
        <taxon>Bacillati</taxon>
        <taxon>Bacillota</taxon>
        <taxon>Clostridia</taxon>
        <taxon>Christensenellales</taxon>
        <taxon>Christensenellaceae</taxon>
        <taxon>Guopingia</taxon>
    </lineage>
</organism>
<feature type="transmembrane region" description="Helical" evidence="7">
    <location>
        <begin position="942"/>
        <end position="964"/>
    </location>
</feature>
<accession>A0A926HSV1</accession>
<feature type="transmembrane region" description="Helical" evidence="7">
    <location>
        <begin position="1039"/>
        <end position="1059"/>
    </location>
</feature>
<keyword evidence="11" id="KW-1185">Reference proteome</keyword>
<dbReference type="AlphaFoldDB" id="A0A926HSV1"/>
<evidence type="ECO:0000256" key="5">
    <source>
        <dbReference type="ARBA" id="ARBA00023136"/>
    </source>
</evidence>
<reference evidence="10" key="1">
    <citation type="submission" date="2020-08" db="EMBL/GenBank/DDBJ databases">
        <title>Genome public.</title>
        <authorList>
            <person name="Liu C."/>
            <person name="Sun Q."/>
        </authorList>
    </citation>
    <scope>NUCLEOTIDE SEQUENCE</scope>
    <source>
        <strain evidence="10">NSJ-63</strain>
    </source>
</reference>
<keyword evidence="5 7" id="KW-0472">Membrane</keyword>
<keyword evidence="4 7" id="KW-1133">Transmembrane helix</keyword>
<evidence type="ECO:0000313" key="11">
    <source>
        <dbReference type="Proteomes" id="UP000617951"/>
    </source>
</evidence>
<dbReference type="Proteomes" id="UP000617951">
    <property type="component" value="Unassembled WGS sequence"/>
</dbReference>
<feature type="domain" description="ABC3 transporter permease C-terminal" evidence="8">
    <location>
        <begin position="548"/>
        <end position="661"/>
    </location>
</feature>
<feature type="transmembrane region" description="Helical" evidence="7">
    <location>
        <begin position="20"/>
        <end position="37"/>
    </location>
</feature>
<keyword evidence="6" id="KW-0175">Coiled coil</keyword>
<dbReference type="GO" id="GO:0005886">
    <property type="term" value="C:plasma membrane"/>
    <property type="evidence" value="ECO:0007669"/>
    <property type="project" value="UniProtKB-SubCell"/>
</dbReference>
<comment type="caution">
    <text evidence="10">The sequence shown here is derived from an EMBL/GenBank/DDBJ whole genome shotgun (WGS) entry which is preliminary data.</text>
</comment>
<dbReference type="InterPro" id="IPR038766">
    <property type="entry name" value="Membrane_comp_ABC_pdt"/>
</dbReference>
<comment type="subcellular location">
    <subcellularLocation>
        <location evidence="1">Cell membrane</location>
        <topology evidence="1">Multi-pass membrane protein</topology>
    </subcellularLocation>
</comment>
<feature type="transmembrane region" description="Helical" evidence="7">
    <location>
        <begin position="636"/>
        <end position="661"/>
    </location>
</feature>
<dbReference type="InterPro" id="IPR003838">
    <property type="entry name" value="ABC3_permease_C"/>
</dbReference>
<dbReference type="InterPro" id="IPR025857">
    <property type="entry name" value="MacB_PCD"/>
</dbReference>
<name>A0A926HSV1_9FIRM</name>
<feature type="domain" description="ABC3 transporter permease C-terminal" evidence="8">
    <location>
        <begin position="948"/>
        <end position="1065"/>
    </location>
</feature>
<dbReference type="EMBL" id="JACRSS010000003">
    <property type="protein sequence ID" value="MBC8538847.1"/>
    <property type="molecule type" value="Genomic_DNA"/>
</dbReference>
<protein>
    <submittedName>
        <fullName evidence="10">FtsX-like permease family protein</fullName>
    </submittedName>
</protein>
<evidence type="ECO:0000259" key="8">
    <source>
        <dbReference type="Pfam" id="PF02687"/>
    </source>
</evidence>
<feature type="transmembrane region" description="Helical" evidence="7">
    <location>
        <begin position="593"/>
        <end position="616"/>
    </location>
</feature>
<feature type="transmembrane region" description="Helical" evidence="7">
    <location>
        <begin position="714"/>
        <end position="734"/>
    </location>
</feature>
<evidence type="ECO:0000259" key="9">
    <source>
        <dbReference type="Pfam" id="PF12704"/>
    </source>
</evidence>
<feature type="transmembrane region" description="Helical" evidence="7">
    <location>
        <begin position="544"/>
        <end position="565"/>
    </location>
</feature>
<evidence type="ECO:0000256" key="7">
    <source>
        <dbReference type="SAM" id="Phobius"/>
    </source>
</evidence>
<proteinExistence type="predicted"/>
<feature type="transmembrane region" description="Helical" evidence="7">
    <location>
        <begin position="997"/>
        <end position="1019"/>
    </location>
</feature>
<evidence type="ECO:0000256" key="2">
    <source>
        <dbReference type="ARBA" id="ARBA00022475"/>
    </source>
</evidence>
<keyword evidence="3 7" id="KW-0812">Transmembrane</keyword>